<keyword evidence="5" id="KW-1185">Reference proteome</keyword>
<evidence type="ECO:0000256" key="2">
    <source>
        <dbReference type="SAM" id="MobiDB-lite"/>
    </source>
</evidence>
<sequence length="887" mass="98294">MSRQSYWFFLGWNWVYSLSYFKNSHGLVVRCVYIPRYQNSFGFTLRHFIVYPPEVYVNSNDGSYTGESIPQSKLGQVTEPVDTIFVKSVREDGPAAHAGLCVGDRVVSVNGEPIVGKSYDQVVHLIQTSASTLCLEVTPKQYDTLQLFYEEKAYRPETNQRPSSIAPPTISNNNSYGVTTNSNHVVSIPVKSSLLVQQQQQHQQQQQQQQHHPKQKQNHSSDPPYPNNYHQVHPPRGKLNHQQLVVKNNHNFYHHYHQQHQQHPHGPGQQGYSSSGPLASYNSSYESVFLPDSHSSLNLGGNMSGNSTFQPSSQQSQQVAGQQQPKPSQTPPQLLSHLPRPTPYKSTVVWSHLSSNQQQQQQQQQQHQQQLQQLQQQQQQQQQQLVQQQQLQQQQQQQLHHQQQLQQYQLQQQQLAKYYGSKSHQPQTYYPFNQRTGVTRGIVEVPSNSNVPSSSNNTQSGGAKSHESILAVSAHEHESSGGNRYGSMECLPTSGADALGSGITGEPSWKNIVGYRYSISTGPDIDYRRESTISLPPAAYNNGYEVKMVDRIRRSTEQKEEFLRRPNQPMLWAPIIPNSAAAAGFPKELYAQPQKFQKVPWPPANVLSSSGGNLQQSASTPVANSAAAGAVGTNPNNNIPRASSASESGRFADSVNQRSSMKNINPDGSGSKIGDWSLSDYGSAKNRLTVVGSGKLHCDPPPDWKPPPSVIIHTTGGGSSVPGSHSHESSTTLKSNSGTTSNDETEYFLQNRNAFAFAQPNLDGTSPSSLPPYTGAPVVVVNNPCNNVLTTRPTPPNSLSLRPEHSHDHEHKKNKSSSSSSSNSSGAKHSRKPRLPTRLDADVILRKRESDPDYDNDRLVRRVSYLKATSSPIDMERKSSSPTSPTK</sequence>
<dbReference type="PROSITE" id="PS50106">
    <property type="entry name" value="PDZ"/>
    <property type="match status" value="1"/>
</dbReference>
<feature type="compositionally biased region" description="Polar residues" evidence="2">
    <location>
        <begin position="789"/>
        <end position="800"/>
    </location>
</feature>
<dbReference type="InterPro" id="IPR041489">
    <property type="entry name" value="PDZ_6"/>
</dbReference>
<feature type="region of interest" description="Disordered" evidence="2">
    <location>
        <begin position="444"/>
        <end position="467"/>
    </location>
</feature>
<feature type="region of interest" description="Disordered" evidence="2">
    <location>
        <begin position="713"/>
        <end position="743"/>
    </location>
</feature>
<organism evidence="4 5">
    <name type="scientific">Allacma fusca</name>
    <dbReference type="NCBI Taxonomy" id="39272"/>
    <lineage>
        <taxon>Eukaryota</taxon>
        <taxon>Metazoa</taxon>
        <taxon>Ecdysozoa</taxon>
        <taxon>Arthropoda</taxon>
        <taxon>Hexapoda</taxon>
        <taxon>Collembola</taxon>
        <taxon>Symphypleona</taxon>
        <taxon>Sminthuridae</taxon>
        <taxon>Allacma</taxon>
    </lineage>
</organism>
<dbReference type="InterPro" id="IPR001478">
    <property type="entry name" value="PDZ"/>
</dbReference>
<protein>
    <recommendedName>
        <fullName evidence="3">PDZ domain-containing protein</fullName>
    </recommendedName>
</protein>
<dbReference type="EMBL" id="CAJVCH010050277">
    <property type="protein sequence ID" value="CAG7718005.1"/>
    <property type="molecule type" value="Genomic_DNA"/>
</dbReference>
<dbReference type="Pfam" id="PF17820">
    <property type="entry name" value="PDZ_6"/>
    <property type="match status" value="1"/>
</dbReference>
<evidence type="ECO:0000313" key="4">
    <source>
        <dbReference type="EMBL" id="CAG7718005.1"/>
    </source>
</evidence>
<dbReference type="SMART" id="SM00228">
    <property type="entry name" value="PDZ"/>
    <property type="match status" value="1"/>
</dbReference>
<comment type="caution">
    <text evidence="4">The sequence shown here is derived from an EMBL/GenBank/DDBJ whole genome shotgun (WGS) entry which is preliminary data.</text>
</comment>
<feature type="region of interest" description="Disordered" evidence="2">
    <location>
        <begin position="789"/>
        <end position="887"/>
    </location>
</feature>
<dbReference type="Proteomes" id="UP000708208">
    <property type="component" value="Unassembled WGS sequence"/>
</dbReference>
<feature type="region of interest" description="Disordered" evidence="2">
    <location>
        <begin position="156"/>
        <end position="178"/>
    </location>
</feature>
<feature type="compositionally biased region" description="Low complexity" evidence="2">
    <location>
        <begin position="197"/>
        <end position="210"/>
    </location>
</feature>
<gene>
    <name evidence="4" type="ORF">AFUS01_LOCUS7429</name>
</gene>
<reference evidence="4" key="1">
    <citation type="submission" date="2021-06" db="EMBL/GenBank/DDBJ databases">
        <authorList>
            <person name="Hodson N. C."/>
            <person name="Mongue J. A."/>
            <person name="Jaron S. K."/>
        </authorList>
    </citation>
    <scope>NUCLEOTIDE SEQUENCE</scope>
</reference>
<dbReference type="PANTHER" id="PTHR23175">
    <property type="entry name" value="PDZ DOMAIN-CONTAINING PROTEIN"/>
    <property type="match status" value="1"/>
</dbReference>
<feature type="non-terminal residue" evidence="4">
    <location>
        <position position="1"/>
    </location>
</feature>
<feature type="compositionally biased region" description="Low complexity" evidence="2">
    <location>
        <begin position="264"/>
        <end position="277"/>
    </location>
</feature>
<evidence type="ECO:0000313" key="5">
    <source>
        <dbReference type="Proteomes" id="UP000708208"/>
    </source>
</evidence>
<feature type="compositionally biased region" description="Polar residues" evidence="2">
    <location>
        <begin position="607"/>
        <end position="623"/>
    </location>
</feature>
<feature type="compositionally biased region" description="Polar residues" evidence="2">
    <location>
        <begin position="633"/>
        <end position="647"/>
    </location>
</feature>
<dbReference type="OrthoDB" id="6281275at2759"/>
<feature type="compositionally biased region" description="Low complexity" evidence="2">
    <location>
        <begin position="816"/>
        <end position="827"/>
    </location>
</feature>
<dbReference type="PANTHER" id="PTHR23175:SF23">
    <property type="entry name" value="PDZ DOMAIN-CONTAINING PROTEIN"/>
    <property type="match status" value="1"/>
</dbReference>
<feature type="domain" description="PDZ" evidence="3">
    <location>
        <begin position="54"/>
        <end position="141"/>
    </location>
</feature>
<dbReference type="AlphaFoldDB" id="A0A8J2NXE8"/>
<feature type="coiled-coil region" evidence="1">
    <location>
        <begin position="357"/>
        <end position="411"/>
    </location>
</feature>
<accession>A0A8J2NXE8</accession>
<feature type="compositionally biased region" description="Polar residues" evidence="2">
    <location>
        <begin position="654"/>
        <end position="668"/>
    </location>
</feature>
<feature type="compositionally biased region" description="Polar residues" evidence="2">
    <location>
        <begin position="732"/>
        <end position="743"/>
    </location>
</feature>
<evidence type="ECO:0000259" key="3">
    <source>
        <dbReference type="PROSITE" id="PS50106"/>
    </source>
</evidence>
<feature type="region of interest" description="Disordered" evidence="2">
    <location>
        <begin position="256"/>
        <end position="279"/>
    </location>
</feature>
<feature type="compositionally biased region" description="Basic and acidic residues" evidence="2">
    <location>
        <begin position="837"/>
        <end position="860"/>
    </location>
</feature>
<feature type="region of interest" description="Disordered" evidence="2">
    <location>
        <begin position="296"/>
        <end position="345"/>
    </location>
</feature>
<evidence type="ECO:0000256" key="1">
    <source>
        <dbReference type="SAM" id="Coils"/>
    </source>
</evidence>
<feature type="compositionally biased region" description="Basic and acidic residues" evidence="2">
    <location>
        <begin position="802"/>
        <end position="811"/>
    </location>
</feature>
<keyword evidence="1" id="KW-0175">Coiled coil</keyword>
<feature type="compositionally biased region" description="Polar residues" evidence="2">
    <location>
        <begin position="169"/>
        <end position="178"/>
    </location>
</feature>
<feature type="region of interest" description="Disordered" evidence="2">
    <location>
        <begin position="607"/>
        <end position="672"/>
    </location>
</feature>
<proteinExistence type="predicted"/>
<feature type="compositionally biased region" description="Polar residues" evidence="2">
    <location>
        <begin position="296"/>
        <end position="309"/>
    </location>
</feature>
<feature type="region of interest" description="Disordered" evidence="2">
    <location>
        <begin position="194"/>
        <end position="236"/>
    </location>
</feature>
<name>A0A8J2NXE8_9HEXA</name>
<feature type="compositionally biased region" description="Low complexity" evidence="2">
    <location>
        <begin position="310"/>
        <end position="333"/>
    </location>
</feature>
<feature type="compositionally biased region" description="Low complexity" evidence="2">
    <location>
        <begin position="445"/>
        <end position="457"/>
    </location>
</feature>